<organism evidence="1 2">
    <name type="scientific">Phlebiopsis gigantea (strain 11061_1 CR5-6)</name>
    <name type="common">White-rot fungus</name>
    <name type="synonym">Peniophora gigantea</name>
    <dbReference type="NCBI Taxonomy" id="745531"/>
    <lineage>
        <taxon>Eukaryota</taxon>
        <taxon>Fungi</taxon>
        <taxon>Dikarya</taxon>
        <taxon>Basidiomycota</taxon>
        <taxon>Agaricomycotina</taxon>
        <taxon>Agaricomycetes</taxon>
        <taxon>Polyporales</taxon>
        <taxon>Phanerochaetaceae</taxon>
        <taxon>Phlebiopsis</taxon>
    </lineage>
</organism>
<dbReference type="EMBL" id="KN840463">
    <property type="protein sequence ID" value="KIP09708.1"/>
    <property type="molecule type" value="Genomic_DNA"/>
</dbReference>
<dbReference type="InterPro" id="IPR036047">
    <property type="entry name" value="F-box-like_dom_sf"/>
</dbReference>
<sequence>MGPQIPSSSSDYTASSARLNEDVLYHIMSFLVRPRDVLAAMQTCYALYRLGLPLLLQNVRLQTAAQYNVLEAFLEQHPLRYQSIRAVTFSFSSGFDQFAERFVGFLRKLRQLQDLNLMWLPTTHYEGRLVNQITQQVSSMSSLRRLSILGDIPPHNVVQLFTHVQSESPLTELDIGYFYYTIQPLAFLAPLKLHLEKLTIHANPGGISFTDLEELPSAETKFPRVRSLSFDCTGSDFAKVGLLPRIFPYVRDFAIRGIHLPPDQVALTALRSANRAQQADLRWDTLERLEGTVRSVYAAGLTSRAKHLRLNLSSRVDVGVAECAKAVIRDAKPHSLQVDVQANSVRVLRDLPAMLEPVHECLDRLEIGLYLDSDGVVSAANGDITHELLSSIAKCTSLRSLHLSLLETRQLSDKDSGFYLPQWMVDRFKLIDVDRLIRLSMECMPSLQDVRVEALDRLVAYTRASIQVR</sequence>
<evidence type="ECO:0000313" key="2">
    <source>
        <dbReference type="Proteomes" id="UP000053257"/>
    </source>
</evidence>
<protein>
    <recommendedName>
        <fullName evidence="3">F-box domain-containing protein</fullName>
    </recommendedName>
</protein>
<evidence type="ECO:0008006" key="3">
    <source>
        <dbReference type="Google" id="ProtNLM"/>
    </source>
</evidence>
<dbReference type="SUPFAM" id="SSF81383">
    <property type="entry name" value="F-box domain"/>
    <property type="match status" value="1"/>
</dbReference>
<evidence type="ECO:0000313" key="1">
    <source>
        <dbReference type="EMBL" id="KIP09708.1"/>
    </source>
</evidence>
<dbReference type="Gene3D" id="3.80.10.10">
    <property type="entry name" value="Ribonuclease Inhibitor"/>
    <property type="match status" value="1"/>
</dbReference>
<dbReference type="InterPro" id="IPR032675">
    <property type="entry name" value="LRR_dom_sf"/>
</dbReference>
<gene>
    <name evidence="1" type="ORF">PHLGIDRAFT_126143</name>
</gene>
<accession>A0A0C3PR99</accession>
<dbReference type="AlphaFoldDB" id="A0A0C3PR99"/>
<dbReference type="HOGENOM" id="CLU_582792_0_0_1"/>
<name>A0A0C3PR99_PHLG1</name>
<keyword evidence="2" id="KW-1185">Reference proteome</keyword>
<dbReference type="SUPFAM" id="SSF52047">
    <property type="entry name" value="RNI-like"/>
    <property type="match status" value="1"/>
</dbReference>
<reference evidence="1 2" key="1">
    <citation type="journal article" date="2014" name="PLoS Genet.">
        <title>Analysis of the Phlebiopsis gigantea genome, transcriptome and secretome provides insight into its pioneer colonization strategies of wood.</title>
        <authorList>
            <person name="Hori C."/>
            <person name="Ishida T."/>
            <person name="Igarashi K."/>
            <person name="Samejima M."/>
            <person name="Suzuki H."/>
            <person name="Master E."/>
            <person name="Ferreira P."/>
            <person name="Ruiz-Duenas F.J."/>
            <person name="Held B."/>
            <person name="Canessa P."/>
            <person name="Larrondo L.F."/>
            <person name="Schmoll M."/>
            <person name="Druzhinina I.S."/>
            <person name="Kubicek C.P."/>
            <person name="Gaskell J.A."/>
            <person name="Kersten P."/>
            <person name="St John F."/>
            <person name="Glasner J."/>
            <person name="Sabat G."/>
            <person name="Splinter BonDurant S."/>
            <person name="Syed K."/>
            <person name="Yadav J."/>
            <person name="Mgbeahuruike A.C."/>
            <person name="Kovalchuk A."/>
            <person name="Asiegbu F.O."/>
            <person name="Lackner G."/>
            <person name="Hoffmeister D."/>
            <person name="Rencoret J."/>
            <person name="Gutierrez A."/>
            <person name="Sun H."/>
            <person name="Lindquist E."/>
            <person name="Barry K."/>
            <person name="Riley R."/>
            <person name="Grigoriev I.V."/>
            <person name="Henrissat B."/>
            <person name="Kues U."/>
            <person name="Berka R.M."/>
            <person name="Martinez A.T."/>
            <person name="Covert S.F."/>
            <person name="Blanchette R.A."/>
            <person name="Cullen D."/>
        </authorList>
    </citation>
    <scope>NUCLEOTIDE SEQUENCE [LARGE SCALE GENOMIC DNA]</scope>
    <source>
        <strain evidence="1 2">11061_1 CR5-6</strain>
    </source>
</reference>
<proteinExistence type="predicted"/>
<dbReference type="Proteomes" id="UP000053257">
    <property type="component" value="Unassembled WGS sequence"/>
</dbReference>